<protein>
    <submittedName>
        <fullName evidence="1">Uncharacterized protein</fullName>
    </submittedName>
</protein>
<name>A0A9D4ISU8_DREPO</name>
<gene>
    <name evidence="1" type="ORF">DPMN_161683</name>
</gene>
<proteinExistence type="predicted"/>
<dbReference type="AlphaFoldDB" id="A0A9D4ISU8"/>
<keyword evidence="2" id="KW-1185">Reference proteome</keyword>
<comment type="caution">
    <text evidence="1">The sequence shown here is derived from an EMBL/GenBank/DDBJ whole genome shotgun (WGS) entry which is preliminary data.</text>
</comment>
<evidence type="ECO:0000313" key="2">
    <source>
        <dbReference type="Proteomes" id="UP000828390"/>
    </source>
</evidence>
<reference evidence="1" key="2">
    <citation type="submission" date="2020-11" db="EMBL/GenBank/DDBJ databases">
        <authorList>
            <person name="McCartney M.A."/>
            <person name="Auch B."/>
            <person name="Kono T."/>
            <person name="Mallez S."/>
            <person name="Becker A."/>
            <person name="Gohl D.M."/>
            <person name="Silverstein K.A.T."/>
            <person name="Koren S."/>
            <person name="Bechman K.B."/>
            <person name="Herman A."/>
            <person name="Abrahante J.E."/>
            <person name="Garbe J."/>
        </authorList>
    </citation>
    <scope>NUCLEOTIDE SEQUENCE</scope>
    <source>
        <strain evidence="1">Duluth1</strain>
        <tissue evidence="1">Whole animal</tissue>
    </source>
</reference>
<accession>A0A9D4ISU8</accession>
<organism evidence="1 2">
    <name type="scientific">Dreissena polymorpha</name>
    <name type="common">Zebra mussel</name>
    <name type="synonym">Mytilus polymorpha</name>
    <dbReference type="NCBI Taxonomy" id="45954"/>
    <lineage>
        <taxon>Eukaryota</taxon>
        <taxon>Metazoa</taxon>
        <taxon>Spiralia</taxon>
        <taxon>Lophotrochozoa</taxon>
        <taxon>Mollusca</taxon>
        <taxon>Bivalvia</taxon>
        <taxon>Autobranchia</taxon>
        <taxon>Heteroconchia</taxon>
        <taxon>Euheterodonta</taxon>
        <taxon>Imparidentia</taxon>
        <taxon>Neoheterodontei</taxon>
        <taxon>Myida</taxon>
        <taxon>Dreissenoidea</taxon>
        <taxon>Dreissenidae</taxon>
        <taxon>Dreissena</taxon>
    </lineage>
</organism>
<reference evidence="1" key="1">
    <citation type="journal article" date="2019" name="bioRxiv">
        <title>The Genome of the Zebra Mussel, Dreissena polymorpha: A Resource for Invasive Species Research.</title>
        <authorList>
            <person name="McCartney M.A."/>
            <person name="Auch B."/>
            <person name="Kono T."/>
            <person name="Mallez S."/>
            <person name="Zhang Y."/>
            <person name="Obille A."/>
            <person name="Becker A."/>
            <person name="Abrahante J.E."/>
            <person name="Garbe J."/>
            <person name="Badalamenti J.P."/>
            <person name="Herman A."/>
            <person name="Mangelson H."/>
            <person name="Liachko I."/>
            <person name="Sullivan S."/>
            <person name="Sone E.D."/>
            <person name="Koren S."/>
            <person name="Silverstein K.A.T."/>
            <person name="Beckman K.B."/>
            <person name="Gohl D.M."/>
        </authorList>
    </citation>
    <scope>NUCLEOTIDE SEQUENCE</scope>
    <source>
        <strain evidence="1">Duluth1</strain>
        <tissue evidence="1">Whole animal</tissue>
    </source>
</reference>
<evidence type="ECO:0000313" key="1">
    <source>
        <dbReference type="EMBL" id="KAH3783739.1"/>
    </source>
</evidence>
<dbReference type="EMBL" id="JAIWYP010000008">
    <property type="protein sequence ID" value="KAH3783739.1"/>
    <property type="molecule type" value="Genomic_DNA"/>
</dbReference>
<dbReference type="Proteomes" id="UP000828390">
    <property type="component" value="Unassembled WGS sequence"/>
</dbReference>
<sequence>MNDLYTDGLILDVDKQEVTVKVMVICGTCDLPAKASVLNMTLFNGSDSCVTCEQPGTVASQGKGHSRCFSHRLEADRFPLRTEESVRQAMEKGNDK</sequence>